<keyword evidence="3 6" id="KW-1133">Transmembrane helix</keyword>
<dbReference type="Proteomes" id="UP000295722">
    <property type="component" value="Unassembled WGS sequence"/>
</dbReference>
<dbReference type="GO" id="GO:0005886">
    <property type="term" value="C:plasma membrane"/>
    <property type="evidence" value="ECO:0007669"/>
    <property type="project" value="InterPro"/>
</dbReference>
<dbReference type="PANTHER" id="PTHR36985:SF1">
    <property type="entry name" value="TRANSLOCATION AND ASSEMBLY MODULE SUBUNIT TAMB"/>
    <property type="match status" value="1"/>
</dbReference>
<evidence type="ECO:0000256" key="6">
    <source>
        <dbReference type="SAM" id="Phobius"/>
    </source>
</evidence>
<feature type="region of interest" description="Disordered" evidence="5">
    <location>
        <begin position="631"/>
        <end position="650"/>
    </location>
</feature>
<evidence type="ECO:0000256" key="4">
    <source>
        <dbReference type="ARBA" id="ARBA00023136"/>
    </source>
</evidence>
<dbReference type="EMBL" id="SMRP01000014">
    <property type="protein sequence ID" value="TDG20778.1"/>
    <property type="molecule type" value="Genomic_DNA"/>
</dbReference>
<evidence type="ECO:0000313" key="9">
    <source>
        <dbReference type="Proteomes" id="UP000295722"/>
    </source>
</evidence>
<gene>
    <name evidence="8" type="ORF">EYW47_24900</name>
</gene>
<accession>A0A4R5M4M9</accession>
<evidence type="ECO:0000256" key="5">
    <source>
        <dbReference type="SAM" id="MobiDB-lite"/>
    </source>
</evidence>
<keyword evidence="2 6" id="KW-0812">Transmembrane</keyword>
<feature type="transmembrane region" description="Helical" evidence="6">
    <location>
        <begin position="71"/>
        <end position="92"/>
    </location>
</feature>
<proteinExistence type="predicted"/>
<comment type="caution">
    <text evidence="8">The sequence shown here is derived from an EMBL/GenBank/DDBJ whole genome shotgun (WGS) entry which is preliminary data.</text>
</comment>
<dbReference type="GO" id="GO:0009306">
    <property type="term" value="P:protein secretion"/>
    <property type="evidence" value="ECO:0007669"/>
    <property type="project" value="InterPro"/>
</dbReference>
<dbReference type="RefSeq" id="WP_133197502.1">
    <property type="nucleotide sequence ID" value="NZ_JBHUCW010000013.1"/>
</dbReference>
<protein>
    <submittedName>
        <fullName evidence="8">Translocation and assembly module protein TamB</fullName>
    </submittedName>
</protein>
<evidence type="ECO:0000256" key="2">
    <source>
        <dbReference type="ARBA" id="ARBA00022692"/>
    </source>
</evidence>
<feature type="region of interest" description="Disordered" evidence="5">
    <location>
        <begin position="664"/>
        <end position="721"/>
    </location>
</feature>
<reference evidence="8 9" key="1">
    <citation type="submission" date="2019-03" db="EMBL/GenBank/DDBJ databases">
        <title>Paraburkholderia sp. 4M-K11, isolated from subtropical forest soil.</title>
        <authorList>
            <person name="Gao Z.-H."/>
            <person name="Qiu L.-H."/>
        </authorList>
    </citation>
    <scope>NUCLEOTIDE SEQUENCE [LARGE SCALE GENOMIC DNA]</scope>
    <source>
        <strain evidence="8 9">4M-K11</strain>
    </source>
</reference>
<evidence type="ECO:0000259" key="7">
    <source>
        <dbReference type="Pfam" id="PF04357"/>
    </source>
</evidence>
<name>A0A4R5M4M9_9BURK</name>
<dbReference type="OrthoDB" id="5288149at2"/>
<evidence type="ECO:0000313" key="8">
    <source>
        <dbReference type="EMBL" id="TDG20778.1"/>
    </source>
</evidence>
<feature type="region of interest" description="Disordered" evidence="5">
    <location>
        <begin position="23"/>
        <end position="63"/>
    </location>
</feature>
<organism evidence="8 9">
    <name type="scientific">Paraburkholderia silviterrae</name>
    <dbReference type="NCBI Taxonomy" id="2528715"/>
    <lineage>
        <taxon>Bacteria</taxon>
        <taxon>Pseudomonadati</taxon>
        <taxon>Pseudomonadota</taxon>
        <taxon>Betaproteobacteria</taxon>
        <taxon>Burkholderiales</taxon>
        <taxon>Burkholderiaceae</taxon>
        <taxon>Paraburkholderia</taxon>
    </lineage>
</organism>
<feature type="domain" description="Translocation and assembly module TamB C-terminal" evidence="7">
    <location>
        <begin position="1191"/>
        <end position="1536"/>
    </location>
</feature>
<dbReference type="PANTHER" id="PTHR36985">
    <property type="entry name" value="TRANSLOCATION AND ASSEMBLY MODULE SUBUNIT TAMB"/>
    <property type="match status" value="1"/>
</dbReference>
<keyword evidence="4 6" id="KW-0472">Membrane</keyword>
<feature type="compositionally biased region" description="Low complexity" evidence="5">
    <location>
        <begin position="33"/>
        <end position="50"/>
    </location>
</feature>
<sequence length="1541" mass="158759">MSAHERLRCLGWLVPAVTLAAPSDGGGAPPPGGDDANGANGAHGAGAPPSGVGGEPDAPPPRRRRRLWKSLAWAVVAPVLIVSLLAGLLYGAATTERGTAWVWRAAVKVLGGQLAGTLDGGTIATGLRLRDVRWRGTDGTTFAVDRVSSQWALEIHEKRPWRFVLDYLHVGNVDARIVPSTEPSSPLTLPGDLRLPLALEIRDLRVTKLTLHEGASTTEFSNFSFHGRSDGRHHEAAVEQLDTPYGAVSASAKLDGVRPFALTGELGYAGKVNNEAVQVNARLGGSLEALTADVAASGMKLAGQAHVEAAPFAAVPLKRATLAFDHVNPQAFAPGAPFADLALRADLEPSQDPVKPFVPEAAALAAAPGARGASAVGSATASGTLGASAAGSVAASAGSSAARSRGASAAHARNASAGVSAGASAAAPASATALASGAAGVAPGHENPNAAGFTVAGKVSIVNAKPGAIDAHLLPLIEARTDVVLDAHTQRLSNLNVRLVKNATVTGSGVLSGRNGRFDLKVAALDLNALEASVLPTQLAGPITVHLAGDVQSVALDLADPKAALRLQGKVTQDPARLAFNDVRLSSGAGHLDITGALKHDAHSSYTLKAVLTNFDPLSLAPQVPVQKGAARKAVKPAARPAAPTEAQRAAENNALNPQRNLALNPAMNPALNPAQTSEQAQAQNVARNTTQTAAPRATPQTTARQAAQKGPTRRITARVNGTLDASGMLAPTVTTKAEFKLGPSVYDDLPLTGQGLVQLAGSRILPSHANLSVAGNTVDLQGSFGASGDRLRFRVDAPQLDRLGFGVAGQLAASGDLTGTFAHPDVALDYKAENVVFGENRVGHAEGRAEARDGANGALAFSADASGVAVAGVDITTLSARLSGTRAKHTLTASAKGRVQGQPIDFAVAANGKLSDTREGTGWDGTVTQLENRGVPGVKLEAPVTVSAGPGKLTLGATRIAAVGASLDLKSFDLDHGRIRSAGALTNVSVARIMQLRQQFTGVPSTLKTDLIFDGDWDFSIGQSASGYVQVKRRSGDITTEIGRGLASLGIGDLNARAAFSGGNRLTLTAHAQASRIGTLDIDTNTTLVARGGMLTVAEEAPLGGTIKANVPSLKTTGGLLGPTYLLDGHLALQLALGGTLAKPNLTGSLIGDGISATVVDQGMELKDGTIRIALSKNLVDFQQVEFHGATSGTLRATGRVRLDNDEPDLTASIIADKLELFASPDRKLSLSGSASIANGGHLGGMQIDGKFTVDRARFDMPESAAPALGNDVVIVRPDGTTTGGMPPPIEETASKKPAPRFAPRANVAINLGRDFRFRGQGADLGLAGTITVNSAPDVPLRANGNVRVTEGSTYTAFGTKLAIENGFFTFNGPVGNPGINILAMRRNQQVEAGVQVTGTVQAPVAKLVSEPNVPDNDKLSWLLFGHGTDQGNNVGQQSAMTTALALLGSAQGKRIAQSIGLDEISIGRSEVGLTDPEVVLLSKAINERFVLGYEQGLQSAANAIKITLNLTRYWSVATYGGTFYGADILYTRRFDRIKW</sequence>
<dbReference type="Pfam" id="PF04357">
    <property type="entry name" value="TamB"/>
    <property type="match status" value="1"/>
</dbReference>
<dbReference type="InterPro" id="IPR007452">
    <property type="entry name" value="TamB_C"/>
</dbReference>
<feature type="compositionally biased region" description="Polar residues" evidence="5">
    <location>
        <begin position="674"/>
        <end position="689"/>
    </location>
</feature>
<feature type="compositionally biased region" description="Low complexity" evidence="5">
    <location>
        <begin position="690"/>
        <end position="709"/>
    </location>
</feature>
<keyword evidence="9" id="KW-1185">Reference proteome</keyword>
<comment type="subcellular location">
    <subcellularLocation>
        <location evidence="1">Membrane</location>
        <topology evidence="1">Single-pass membrane protein</topology>
    </subcellularLocation>
</comment>
<evidence type="ECO:0000256" key="3">
    <source>
        <dbReference type="ARBA" id="ARBA00022989"/>
    </source>
</evidence>
<evidence type="ECO:0000256" key="1">
    <source>
        <dbReference type="ARBA" id="ARBA00004167"/>
    </source>
</evidence>